<accession>A0ACB0KMR2</accession>
<gene>
    <name evidence="1" type="ORF">MILVUS5_LOCUS24207</name>
</gene>
<reference evidence="1" key="1">
    <citation type="submission" date="2023-10" db="EMBL/GenBank/DDBJ databases">
        <authorList>
            <person name="Rodriguez Cubillos JULIANA M."/>
            <person name="De Vega J."/>
        </authorList>
    </citation>
    <scope>NUCLEOTIDE SEQUENCE</scope>
</reference>
<comment type="caution">
    <text evidence="1">The sequence shown here is derived from an EMBL/GenBank/DDBJ whole genome shotgun (WGS) entry which is preliminary data.</text>
</comment>
<evidence type="ECO:0000313" key="2">
    <source>
        <dbReference type="Proteomes" id="UP001177021"/>
    </source>
</evidence>
<sequence length="173" mass="19653">MSDTLSGKENLLGWHYNCGTPIVIYMVEVLVYLHHNSVLPIVHNMSNKVLSGVFEGKVAGTGAAKIVSFASKVVVFMNVTRESYGYIALVRWRKRKKWDPGWNLNMCIPCWSSKFKQWDLGKIYAMSNSYNLEDNFDFNGGSNVMIQNSACVNTRSKMELVEGTREMTNNPHF</sequence>
<organism evidence="1 2">
    <name type="scientific">Trifolium pratense</name>
    <name type="common">Red clover</name>
    <dbReference type="NCBI Taxonomy" id="57577"/>
    <lineage>
        <taxon>Eukaryota</taxon>
        <taxon>Viridiplantae</taxon>
        <taxon>Streptophyta</taxon>
        <taxon>Embryophyta</taxon>
        <taxon>Tracheophyta</taxon>
        <taxon>Spermatophyta</taxon>
        <taxon>Magnoliopsida</taxon>
        <taxon>eudicotyledons</taxon>
        <taxon>Gunneridae</taxon>
        <taxon>Pentapetalae</taxon>
        <taxon>rosids</taxon>
        <taxon>fabids</taxon>
        <taxon>Fabales</taxon>
        <taxon>Fabaceae</taxon>
        <taxon>Papilionoideae</taxon>
        <taxon>50 kb inversion clade</taxon>
        <taxon>NPAAA clade</taxon>
        <taxon>Hologalegina</taxon>
        <taxon>IRL clade</taxon>
        <taxon>Trifolieae</taxon>
        <taxon>Trifolium</taxon>
    </lineage>
</organism>
<name>A0ACB0KMR2_TRIPR</name>
<protein>
    <submittedName>
        <fullName evidence="1">Uncharacterized protein</fullName>
    </submittedName>
</protein>
<proteinExistence type="predicted"/>
<dbReference type="EMBL" id="CASHSV030000311">
    <property type="protein sequence ID" value="CAJ2657676.1"/>
    <property type="molecule type" value="Genomic_DNA"/>
</dbReference>
<evidence type="ECO:0000313" key="1">
    <source>
        <dbReference type="EMBL" id="CAJ2657676.1"/>
    </source>
</evidence>
<dbReference type="Proteomes" id="UP001177021">
    <property type="component" value="Unassembled WGS sequence"/>
</dbReference>
<keyword evidence="2" id="KW-1185">Reference proteome</keyword>